<comment type="caution">
    <text evidence="1">The sequence shown here is derived from an EMBL/GenBank/DDBJ whole genome shotgun (WGS) entry which is preliminary data.</text>
</comment>
<dbReference type="EMBL" id="JBJURJ010000012">
    <property type="protein sequence ID" value="MFM9330201.1"/>
    <property type="molecule type" value="Genomic_DNA"/>
</dbReference>
<keyword evidence="2" id="KW-1185">Reference proteome</keyword>
<proteinExistence type="predicted"/>
<reference evidence="1" key="1">
    <citation type="submission" date="2024-12" db="EMBL/GenBank/DDBJ databases">
        <authorList>
            <person name="Wu N."/>
        </authorList>
    </citation>
    <scope>NUCLEOTIDE SEQUENCE</scope>
    <source>
        <strain evidence="1">P15</strain>
    </source>
</reference>
<protein>
    <submittedName>
        <fullName evidence="1">YicC/YloC family endoribonuclease</fullName>
        <ecNumber evidence="1">3.1.-.-</ecNumber>
    </submittedName>
</protein>
<evidence type="ECO:0000313" key="2">
    <source>
        <dbReference type="Proteomes" id="UP001631969"/>
    </source>
</evidence>
<name>A0ACC7NZL2_9BACL</name>
<sequence>MIRSMTGFGQSGRRIPGFRMQVEVRSVNHRYAETSVKINREWLSLEDGIKKLVARDIKRGRADVYVTVEPDGQSGKKLVIDWELASAYMEAANQLKAKFGLTDEPRLEDLLKVPELLHPGESALGEPAFPEQELMACVEEAAAQLSVMRMAEGAHLHEDLIRRLAVLDGHLADMKAISAEVVGDYSRKLASRIQELLPQDAVMDTGRLEQEIALMADRCSIDEELTRLASHMAQFSGLLDTEEPVGRKLDFLIQEMNREVNTVGSKANRYELSKLVVELKAELEKIREQVQNIE</sequence>
<accession>A0ACC7NZL2</accession>
<gene>
    <name evidence="1" type="ORF">ACI1P1_18030</name>
</gene>
<dbReference type="Proteomes" id="UP001631969">
    <property type="component" value="Unassembled WGS sequence"/>
</dbReference>
<dbReference type="EC" id="3.1.-.-" evidence="1"/>
<keyword evidence="1" id="KW-0378">Hydrolase</keyword>
<evidence type="ECO:0000313" key="1">
    <source>
        <dbReference type="EMBL" id="MFM9330201.1"/>
    </source>
</evidence>
<organism evidence="1 2">
    <name type="scientific">Paenibacillus mesotrionivorans</name>
    <dbReference type="NCBI Taxonomy" id="3160968"/>
    <lineage>
        <taxon>Bacteria</taxon>
        <taxon>Bacillati</taxon>
        <taxon>Bacillota</taxon>
        <taxon>Bacilli</taxon>
        <taxon>Bacillales</taxon>
        <taxon>Paenibacillaceae</taxon>
        <taxon>Paenibacillus</taxon>
    </lineage>
</organism>